<protein>
    <submittedName>
        <fullName evidence="5">Methyltransferase domain-containing protein</fullName>
    </submittedName>
</protein>
<dbReference type="GO" id="GO:0032259">
    <property type="term" value="P:methylation"/>
    <property type="evidence" value="ECO:0007669"/>
    <property type="project" value="UniProtKB-KW"/>
</dbReference>
<dbReference type="InterPro" id="IPR029063">
    <property type="entry name" value="SAM-dependent_MTases_sf"/>
</dbReference>
<dbReference type="PANTHER" id="PTHR44942:SF4">
    <property type="entry name" value="METHYLTRANSFERASE TYPE 11 DOMAIN-CONTAINING PROTEIN"/>
    <property type="match status" value="1"/>
</dbReference>
<dbReference type="PANTHER" id="PTHR44942">
    <property type="entry name" value="METHYLTRANSF_11 DOMAIN-CONTAINING PROTEIN"/>
    <property type="match status" value="1"/>
</dbReference>
<keyword evidence="2 5" id="KW-0489">Methyltransferase</keyword>
<evidence type="ECO:0000256" key="2">
    <source>
        <dbReference type="ARBA" id="ARBA00022603"/>
    </source>
</evidence>
<dbReference type="InterPro" id="IPR051052">
    <property type="entry name" value="Diverse_substrate_MTase"/>
</dbReference>
<comment type="similarity">
    <text evidence="1">Belongs to the methyltransferase superfamily.</text>
</comment>
<reference evidence="5" key="1">
    <citation type="submission" date="2020-09" db="EMBL/GenBank/DDBJ databases">
        <title>Iningainema tapete sp. nov. (Scytonemataceae, Cyanobacteria) from greenhouses in central Florida (USA) produces two types of nodularin with biosynthetic potential for microcystin-LR and anabaenopeptins.</title>
        <authorList>
            <person name="Berthold D.E."/>
            <person name="Lefler F.W."/>
            <person name="Huang I.-S."/>
            <person name="Abdulla H."/>
            <person name="Zimba P.V."/>
            <person name="Laughinghouse H.D. IV."/>
        </authorList>
    </citation>
    <scope>NUCLEOTIDE SEQUENCE</scope>
    <source>
        <strain evidence="5">BLCCT55</strain>
    </source>
</reference>
<dbReference type="SUPFAM" id="SSF53335">
    <property type="entry name" value="S-adenosyl-L-methionine-dependent methyltransferases"/>
    <property type="match status" value="1"/>
</dbReference>
<gene>
    <name evidence="5" type="ORF">ICL16_21480</name>
</gene>
<evidence type="ECO:0000313" key="6">
    <source>
        <dbReference type="Proteomes" id="UP000629098"/>
    </source>
</evidence>
<evidence type="ECO:0000256" key="3">
    <source>
        <dbReference type="ARBA" id="ARBA00022679"/>
    </source>
</evidence>
<name>A0A8J6XF90_9CYAN</name>
<feature type="domain" description="Methyltransferase type 11" evidence="4">
    <location>
        <begin position="56"/>
        <end position="143"/>
    </location>
</feature>
<dbReference type="Pfam" id="PF08241">
    <property type="entry name" value="Methyltransf_11"/>
    <property type="match status" value="1"/>
</dbReference>
<sequence>MNQTNPDATPLHTLNPLSRFSDRAGDYVKYRPSYPASAIDIILEGLAPPSQLIAADIGAGTGISSRLLALRDVNVIAIEPNAAMREVAEPHPRVEFRDGTAEVTNIADASVDLVTCFQAFHWFNPEPTLLEFRRILKQSGRLALVWNNRDLNDEFTAEYSRVIRTASSNHPAEARMKSVEPLLTTSYFVNMREYTFVYRQELDLTGLIGRAMSSSYLPRKGTVNQQLISALQELYQRFCDESGFVYMVYSTSVHLADAIKN</sequence>
<dbReference type="CDD" id="cd02440">
    <property type="entry name" value="AdoMet_MTases"/>
    <property type="match status" value="1"/>
</dbReference>
<dbReference type="InterPro" id="IPR013216">
    <property type="entry name" value="Methyltransf_11"/>
</dbReference>
<organism evidence="5 6">
    <name type="scientific">Iningainema tapete BLCC-T55</name>
    <dbReference type="NCBI Taxonomy" id="2748662"/>
    <lineage>
        <taxon>Bacteria</taxon>
        <taxon>Bacillati</taxon>
        <taxon>Cyanobacteriota</taxon>
        <taxon>Cyanophyceae</taxon>
        <taxon>Nostocales</taxon>
        <taxon>Scytonemataceae</taxon>
        <taxon>Iningainema tapete</taxon>
    </lineage>
</organism>
<evidence type="ECO:0000256" key="1">
    <source>
        <dbReference type="ARBA" id="ARBA00008361"/>
    </source>
</evidence>
<dbReference type="EMBL" id="JACXAE010000072">
    <property type="protein sequence ID" value="MBD2774564.1"/>
    <property type="molecule type" value="Genomic_DNA"/>
</dbReference>
<evidence type="ECO:0000259" key="4">
    <source>
        <dbReference type="Pfam" id="PF08241"/>
    </source>
</evidence>
<keyword evidence="3" id="KW-0808">Transferase</keyword>
<dbReference type="GO" id="GO:0008757">
    <property type="term" value="F:S-adenosylmethionine-dependent methyltransferase activity"/>
    <property type="evidence" value="ECO:0007669"/>
    <property type="project" value="InterPro"/>
</dbReference>
<evidence type="ECO:0000313" key="5">
    <source>
        <dbReference type="EMBL" id="MBD2774564.1"/>
    </source>
</evidence>
<dbReference type="RefSeq" id="WP_190831813.1">
    <property type="nucleotide sequence ID" value="NZ_CAWPPI010000072.1"/>
</dbReference>
<dbReference type="Gene3D" id="3.40.50.150">
    <property type="entry name" value="Vaccinia Virus protein VP39"/>
    <property type="match status" value="1"/>
</dbReference>
<dbReference type="AlphaFoldDB" id="A0A8J6XF90"/>
<keyword evidence="6" id="KW-1185">Reference proteome</keyword>
<dbReference type="Proteomes" id="UP000629098">
    <property type="component" value="Unassembled WGS sequence"/>
</dbReference>
<comment type="caution">
    <text evidence="5">The sequence shown here is derived from an EMBL/GenBank/DDBJ whole genome shotgun (WGS) entry which is preliminary data.</text>
</comment>
<accession>A0A8J6XF90</accession>
<proteinExistence type="inferred from homology"/>